<name>A0A0K6HZM4_9BURK</name>
<organism evidence="1 2">
    <name type="scientific">Thiomonas bhubaneswarensis</name>
    <dbReference type="NCBI Taxonomy" id="339866"/>
    <lineage>
        <taxon>Bacteria</taxon>
        <taxon>Pseudomonadati</taxon>
        <taxon>Pseudomonadota</taxon>
        <taxon>Betaproteobacteria</taxon>
        <taxon>Burkholderiales</taxon>
        <taxon>Thiomonas</taxon>
    </lineage>
</organism>
<dbReference type="EMBL" id="CYHF01000004">
    <property type="protein sequence ID" value="CUA96276.1"/>
    <property type="molecule type" value="Genomic_DNA"/>
</dbReference>
<dbReference type="AlphaFoldDB" id="A0A0K6HZM4"/>
<reference evidence="2" key="1">
    <citation type="submission" date="2015-08" db="EMBL/GenBank/DDBJ databases">
        <authorList>
            <person name="Varghese N."/>
        </authorList>
    </citation>
    <scope>NUCLEOTIDE SEQUENCE [LARGE SCALE GENOMIC DNA]</scope>
    <source>
        <strain evidence="2">DSM 18181</strain>
    </source>
</reference>
<keyword evidence="2" id="KW-1185">Reference proteome</keyword>
<evidence type="ECO:0000313" key="2">
    <source>
        <dbReference type="Proteomes" id="UP000183649"/>
    </source>
</evidence>
<accession>A0A0K6HZM4</accession>
<gene>
    <name evidence="1" type="ORF">Ga0061069_10473</name>
</gene>
<sequence>MKFGNCRRMCCRHKQSSTEIDHLDSAQIDASELPALAPTSVQTASNGRLYCAPTTQACRRSRGTYGGRARQGTDLSPKRIGLILGVVSLVVATHANAAPVAPTELHAMRLLYGPAYTRRGSVVEVPDPHGVRFNKPPGYHHTITEYVTPWKTASVTLDGTPYFIATGQGHAVENPQHPSEAAHVQAAYISAIWFAWKAGHWTMAGKDMNLTSDGSFGEAVGKPWTPFPRVALLQHAAVLVADEGGYMNQGNANSWFPIYEFTATGLRSLGNVPSGADNTGSGMKPVISFKGKFLSAAMDGQGFPTITLGFSGKTAIHNKPVDLHNVPCSFDYQNDPAKPQGQRFRPTTQECEDILASSF</sequence>
<protein>
    <submittedName>
        <fullName evidence="1">Uncharacterized protein</fullName>
    </submittedName>
</protein>
<proteinExistence type="predicted"/>
<evidence type="ECO:0000313" key="1">
    <source>
        <dbReference type="EMBL" id="CUA96276.1"/>
    </source>
</evidence>
<dbReference type="Proteomes" id="UP000183649">
    <property type="component" value="Unassembled WGS sequence"/>
</dbReference>